<dbReference type="EMBL" id="JABANM010036550">
    <property type="protein sequence ID" value="KAF4689312.1"/>
    <property type="molecule type" value="Genomic_DNA"/>
</dbReference>
<sequence length="216" mass="23902">MRSFAIAITLIAMLGACRACKLRAADPGDQILCRIDEGGESGINAGNCDLLKNKKNPKSGTVFHRLFWNIDIDPPCDPLDVTLSKTAACSEHFEDRIPGKADVIMEPVNEVVSYRIPHDAGKELTKDYYVCVKSNGTSKAISRTAKVIYIGAAYSRHERTSEACFAAFESAERDRLMLHNPESWKVTHKGANYRHNGLSGYCTGVYYGHFNDDIPL</sequence>
<protein>
    <submittedName>
        <fullName evidence="3">Uncharacterized protein</fullName>
    </submittedName>
</protein>
<dbReference type="AlphaFoldDB" id="A0A7J6RBU6"/>
<evidence type="ECO:0000313" key="5">
    <source>
        <dbReference type="Proteomes" id="UP000574390"/>
    </source>
</evidence>
<evidence type="ECO:0000313" key="3">
    <source>
        <dbReference type="EMBL" id="KAF4717526.1"/>
    </source>
</evidence>
<dbReference type="EMBL" id="JABANO010027040">
    <property type="protein sequence ID" value="KAF4717526.1"/>
    <property type="molecule type" value="Genomic_DNA"/>
</dbReference>
<keyword evidence="4" id="KW-1185">Reference proteome</keyword>
<keyword evidence="1" id="KW-0732">Signal</keyword>
<dbReference type="Proteomes" id="UP000574390">
    <property type="component" value="Unassembled WGS sequence"/>
</dbReference>
<name>A0A7J6RBU6_PEROL</name>
<feature type="chain" id="PRO_5036400706" evidence="1">
    <location>
        <begin position="20"/>
        <end position="216"/>
    </location>
</feature>
<accession>A0A7J6RBU6</accession>
<feature type="signal peptide" evidence="1">
    <location>
        <begin position="1"/>
        <end position="19"/>
    </location>
</feature>
<reference evidence="4 5" key="1">
    <citation type="submission" date="2020-04" db="EMBL/GenBank/DDBJ databases">
        <title>Perkinsus olseni comparative genomics.</title>
        <authorList>
            <person name="Bogema D.R."/>
        </authorList>
    </citation>
    <scope>NUCLEOTIDE SEQUENCE [LARGE SCALE GENOMIC DNA]</scope>
    <source>
        <strain evidence="2">ATCC PRA-205</strain>
        <strain evidence="3 4">ATCC PRA-207</strain>
    </source>
</reference>
<evidence type="ECO:0000313" key="2">
    <source>
        <dbReference type="EMBL" id="KAF4689312.1"/>
    </source>
</evidence>
<dbReference type="PROSITE" id="PS51257">
    <property type="entry name" value="PROKAR_LIPOPROTEIN"/>
    <property type="match status" value="1"/>
</dbReference>
<evidence type="ECO:0000256" key="1">
    <source>
        <dbReference type="SAM" id="SignalP"/>
    </source>
</evidence>
<organism evidence="3 4">
    <name type="scientific">Perkinsus olseni</name>
    <name type="common">Perkinsus atlanticus</name>
    <dbReference type="NCBI Taxonomy" id="32597"/>
    <lineage>
        <taxon>Eukaryota</taxon>
        <taxon>Sar</taxon>
        <taxon>Alveolata</taxon>
        <taxon>Perkinsozoa</taxon>
        <taxon>Perkinsea</taxon>
        <taxon>Perkinsida</taxon>
        <taxon>Perkinsidae</taxon>
        <taxon>Perkinsus</taxon>
    </lineage>
</organism>
<evidence type="ECO:0000313" key="4">
    <source>
        <dbReference type="Proteomes" id="UP000553632"/>
    </source>
</evidence>
<proteinExistence type="predicted"/>
<dbReference type="Proteomes" id="UP000553632">
    <property type="component" value="Unassembled WGS sequence"/>
</dbReference>
<comment type="caution">
    <text evidence="3">The sequence shown here is derived from an EMBL/GenBank/DDBJ whole genome shotgun (WGS) entry which is preliminary data.</text>
</comment>
<gene>
    <name evidence="2" type="ORF">FOZ62_020512</name>
    <name evidence="3" type="ORF">FOZ63_020910</name>
</gene>